<dbReference type="Pfam" id="PF03476">
    <property type="entry name" value="MOSC_N"/>
    <property type="match status" value="1"/>
</dbReference>
<gene>
    <name evidence="2" type="ORF">PT974_03125</name>
</gene>
<dbReference type="InterPro" id="IPR005302">
    <property type="entry name" value="MoCF_Sase_C"/>
</dbReference>
<proteinExistence type="predicted"/>
<organism evidence="2 3">
    <name type="scientific">Cladobotryum mycophilum</name>
    <dbReference type="NCBI Taxonomy" id="491253"/>
    <lineage>
        <taxon>Eukaryota</taxon>
        <taxon>Fungi</taxon>
        <taxon>Dikarya</taxon>
        <taxon>Ascomycota</taxon>
        <taxon>Pezizomycotina</taxon>
        <taxon>Sordariomycetes</taxon>
        <taxon>Hypocreomycetidae</taxon>
        <taxon>Hypocreales</taxon>
        <taxon>Hypocreaceae</taxon>
        <taxon>Cladobotryum</taxon>
    </lineage>
</organism>
<protein>
    <recommendedName>
        <fullName evidence="1">MOSC domain-containing protein</fullName>
    </recommendedName>
</protein>
<dbReference type="EMBL" id="JAVFKD010000004">
    <property type="protein sequence ID" value="KAK5994742.1"/>
    <property type="molecule type" value="Genomic_DNA"/>
</dbReference>
<feature type="domain" description="MOSC" evidence="1">
    <location>
        <begin position="116"/>
        <end position="320"/>
    </location>
</feature>
<dbReference type="Proteomes" id="UP001338125">
    <property type="component" value="Unassembled WGS sequence"/>
</dbReference>
<comment type="caution">
    <text evidence="2">The sequence shown here is derived from an EMBL/GenBank/DDBJ whole genome shotgun (WGS) entry which is preliminary data.</text>
</comment>
<dbReference type="PROSITE" id="PS51340">
    <property type="entry name" value="MOSC"/>
    <property type="match status" value="1"/>
</dbReference>
<evidence type="ECO:0000259" key="1">
    <source>
        <dbReference type="PROSITE" id="PS51340"/>
    </source>
</evidence>
<dbReference type="Pfam" id="PF03473">
    <property type="entry name" value="MOSC"/>
    <property type="match status" value="1"/>
</dbReference>
<reference evidence="2 3" key="1">
    <citation type="submission" date="2024-01" db="EMBL/GenBank/DDBJ databases">
        <title>Complete genome of Cladobotryum mycophilum ATHUM6906.</title>
        <authorList>
            <person name="Christinaki A.C."/>
            <person name="Myridakis A.I."/>
            <person name="Kouvelis V.N."/>
        </authorList>
    </citation>
    <scope>NUCLEOTIDE SEQUENCE [LARGE SCALE GENOMIC DNA]</scope>
    <source>
        <strain evidence="2 3">ATHUM6906</strain>
    </source>
</reference>
<keyword evidence="3" id="KW-1185">Reference proteome</keyword>
<accession>A0ABR0SS27</accession>
<dbReference type="SUPFAM" id="SSF141673">
    <property type="entry name" value="MOSC N-terminal domain-like"/>
    <property type="match status" value="1"/>
</dbReference>
<name>A0ABR0SS27_9HYPO</name>
<dbReference type="InterPro" id="IPR005303">
    <property type="entry name" value="MOCOS_middle"/>
</dbReference>
<evidence type="ECO:0000313" key="3">
    <source>
        <dbReference type="Proteomes" id="UP001338125"/>
    </source>
</evidence>
<evidence type="ECO:0000313" key="2">
    <source>
        <dbReference type="EMBL" id="KAK5994742.1"/>
    </source>
</evidence>
<sequence>MAEVTAEGFRFDRQYILIKALQAHDTSAHIAEHITIKTNFRLSLFQPSIDQDWSTLMIRHTLAQPESSITIPLTPSPLSCLESQSYQVNIFGTTATGVDMGNDVAEFFSNHLGMAVRLLFIGGNGRREIPGTAFSSSRHTFSMHEARADFPHQRIRFADMAPFLVTSSASEENTKLRLPESQRNEDVLLRFRPNIHLDVGETAPFDEDNWRELVISNGDGGARQKAIIRCFFRTHRCLSLNVDIETGTMAPRNRQVYGLLAADRRVNKTFPRTYHFALYNSKPYHLFTVHLSADKPVFGQYAFAAPTGAILCVGDEVRLTHRTTD</sequence>